<dbReference type="InterPro" id="IPR036388">
    <property type="entry name" value="WH-like_DNA-bd_sf"/>
</dbReference>
<comment type="subcellular location">
    <subcellularLocation>
        <location evidence="1">Nucleus</location>
    </subcellularLocation>
</comment>
<reference evidence="5 6" key="1">
    <citation type="journal article" date="2019" name="Plant Biotechnol. J.">
        <title>The red bayberry genome and genetic basis of sex determination.</title>
        <authorList>
            <person name="Jia H.M."/>
            <person name="Jia H.J."/>
            <person name="Cai Q.L."/>
            <person name="Wang Y."/>
            <person name="Zhao H.B."/>
            <person name="Yang W.F."/>
            <person name="Wang G.Y."/>
            <person name="Li Y.H."/>
            <person name="Zhan D.L."/>
            <person name="Shen Y.T."/>
            <person name="Niu Q.F."/>
            <person name="Chang L."/>
            <person name="Qiu J."/>
            <person name="Zhao L."/>
            <person name="Xie H.B."/>
            <person name="Fu W.Y."/>
            <person name="Jin J."/>
            <person name="Li X.W."/>
            <person name="Jiao Y."/>
            <person name="Zhou C.C."/>
            <person name="Tu T."/>
            <person name="Chai C.Y."/>
            <person name="Gao J.L."/>
            <person name="Fan L.J."/>
            <person name="van de Weg E."/>
            <person name="Wang J.Y."/>
            <person name="Gao Z.S."/>
        </authorList>
    </citation>
    <scope>NUCLEOTIDE SEQUENCE [LARGE SCALE GENOMIC DNA]</scope>
    <source>
        <tissue evidence="5">Leaves</tissue>
    </source>
</reference>
<dbReference type="SMART" id="SM00526">
    <property type="entry name" value="H15"/>
    <property type="match status" value="1"/>
</dbReference>
<gene>
    <name evidence="5" type="ORF">CJ030_MR6G010791</name>
</gene>
<evidence type="ECO:0000313" key="5">
    <source>
        <dbReference type="EMBL" id="KAB1210495.1"/>
    </source>
</evidence>
<dbReference type="PANTHER" id="PTHR11467">
    <property type="entry name" value="HISTONE H1"/>
    <property type="match status" value="1"/>
</dbReference>
<name>A0A6A1VDB0_9ROSI</name>
<dbReference type="GO" id="GO:0045910">
    <property type="term" value="P:negative regulation of DNA recombination"/>
    <property type="evidence" value="ECO:0007669"/>
    <property type="project" value="TreeGrafter"/>
</dbReference>
<dbReference type="InterPro" id="IPR036390">
    <property type="entry name" value="WH_DNA-bd_sf"/>
</dbReference>
<protein>
    <recommendedName>
        <fullName evidence="4">H15 domain-containing protein</fullName>
    </recommendedName>
</protein>
<comment type="caution">
    <text evidence="5">The sequence shown here is derived from an EMBL/GenBank/DDBJ whole genome shotgun (WGS) entry which is preliminary data.</text>
</comment>
<dbReference type="PANTHER" id="PTHR11467:SF109">
    <property type="entry name" value="H15 DOMAIN-CONTAINING PROTEIN"/>
    <property type="match status" value="1"/>
</dbReference>
<organism evidence="5 6">
    <name type="scientific">Morella rubra</name>
    <name type="common">Chinese bayberry</name>
    <dbReference type="NCBI Taxonomy" id="262757"/>
    <lineage>
        <taxon>Eukaryota</taxon>
        <taxon>Viridiplantae</taxon>
        <taxon>Streptophyta</taxon>
        <taxon>Embryophyta</taxon>
        <taxon>Tracheophyta</taxon>
        <taxon>Spermatophyta</taxon>
        <taxon>Magnoliopsida</taxon>
        <taxon>eudicotyledons</taxon>
        <taxon>Gunneridae</taxon>
        <taxon>Pentapetalae</taxon>
        <taxon>rosids</taxon>
        <taxon>fabids</taxon>
        <taxon>Fagales</taxon>
        <taxon>Myricaceae</taxon>
        <taxon>Morella</taxon>
    </lineage>
</organism>
<dbReference type="GO" id="GO:0003690">
    <property type="term" value="F:double-stranded DNA binding"/>
    <property type="evidence" value="ECO:0007669"/>
    <property type="project" value="TreeGrafter"/>
</dbReference>
<dbReference type="SUPFAM" id="SSF46785">
    <property type="entry name" value="Winged helix' DNA-binding domain"/>
    <property type="match status" value="1"/>
</dbReference>
<dbReference type="GO" id="GO:0006334">
    <property type="term" value="P:nucleosome assembly"/>
    <property type="evidence" value="ECO:0007669"/>
    <property type="project" value="InterPro"/>
</dbReference>
<dbReference type="GO" id="GO:0005730">
    <property type="term" value="C:nucleolus"/>
    <property type="evidence" value="ECO:0007669"/>
    <property type="project" value="TreeGrafter"/>
</dbReference>
<dbReference type="GO" id="GO:0000786">
    <property type="term" value="C:nucleosome"/>
    <property type="evidence" value="ECO:0007669"/>
    <property type="project" value="InterPro"/>
</dbReference>
<dbReference type="PROSITE" id="PS51504">
    <property type="entry name" value="H15"/>
    <property type="match status" value="1"/>
</dbReference>
<dbReference type="OrthoDB" id="1110759at2759"/>
<dbReference type="GO" id="GO:0030261">
    <property type="term" value="P:chromosome condensation"/>
    <property type="evidence" value="ECO:0007669"/>
    <property type="project" value="TreeGrafter"/>
</dbReference>
<dbReference type="EMBL" id="RXIC02000024">
    <property type="protein sequence ID" value="KAB1210495.1"/>
    <property type="molecule type" value="Genomic_DNA"/>
</dbReference>
<dbReference type="Gene3D" id="1.10.10.10">
    <property type="entry name" value="Winged helix-like DNA-binding domain superfamily/Winged helix DNA-binding domain"/>
    <property type="match status" value="1"/>
</dbReference>
<accession>A0A6A1VDB0</accession>
<dbReference type="AlphaFoldDB" id="A0A6A1VDB0"/>
<evidence type="ECO:0000259" key="4">
    <source>
        <dbReference type="PROSITE" id="PS51504"/>
    </source>
</evidence>
<dbReference type="Proteomes" id="UP000516437">
    <property type="component" value="Chromosome 6"/>
</dbReference>
<dbReference type="InterPro" id="IPR005818">
    <property type="entry name" value="Histone_H1/H5_H15"/>
</dbReference>
<dbReference type="GO" id="GO:0031492">
    <property type="term" value="F:nucleosomal DNA binding"/>
    <property type="evidence" value="ECO:0007669"/>
    <property type="project" value="TreeGrafter"/>
</dbReference>
<evidence type="ECO:0000256" key="2">
    <source>
        <dbReference type="ARBA" id="ARBA00023125"/>
    </source>
</evidence>
<evidence type="ECO:0000256" key="3">
    <source>
        <dbReference type="ARBA" id="ARBA00023242"/>
    </source>
</evidence>
<evidence type="ECO:0000256" key="1">
    <source>
        <dbReference type="ARBA" id="ARBA00004123"/>
    </source>
</evidence>
<keyword evidence="3" id="KW-0539">Nucleus</keyword>
<proteinExistence type="predicted"/>
<evidence type="ECO:0000313" key="6">
    <source>
        <dbReference type="Proteomes" id="UP000516437"/>
    </source>
</evidence>
<dbReference type="Pfam" id="PF00538">
    <property type="entry name" value="Linker_histone"/>
    <property type="match status" value="1"/>
</dbReference>
<feature type="domain" description="H15" evidence="4">
    <location>
        <begin position="36"/>
        <end position="103"/>
    </location>
</feature>
<keyword evidence="2" id="KW-0238">DNA-binding</keyword>
<keyword evidence="6" id="KW-1185">Reference proteome</keyword>
<sequence>MKQYTSLYTCNSVRTDLRNRIEQRVCEKLYDLHTPDHPTYAVMIQRAIEGLNEDEGSTEEAISKFIKEDVEDLPQAHASFLRHHLNELSKSGERLLRLLKTGPVTVKSFFV</sequence>